<sequence>MLDSRSSSPRFSSPRLSPMVLPPMLLLLHPIPPRIPRSRRRRVVPFRRRRHTPPMPSLEPISSPSAGTAIHITGSQVLAGTDFFPFRRATVAAIHFTEDKETESGTRHSALRRRQHEFKRTVKIGRGRSLHLHRAQIVGHHFNLCLPPHPCLPAHLFAETDKPKEACPSLSRGNGLRVLQSASLHA</sequence>
<keyword evidence="2" id="KW-1185">Reference proteome</keyword>
<evidence type="ECO:0000313" key="2">
    <source>
        <dbReference type="Proteomes" id="UP000026960"/>
    </source>
</evidence>
<dbReference type="Gramene" id="OBART10G03690.1">
    <property type="protein sequence ID" value="OBART10G03690.1"/>
    <property type="gene ID" value="OBART10G03690"/>
</dbReference>
<dbReference type="AlphaFoldDB" id="A0A0D3HBL2"/>
<dbReference type="PaxDb" id="65489-OBART10G03690.1"/>
<protein>
    <submittedName>
        <fullName evidence="1">Uncharacterized protein</fullName>
    </submittedName>
</protein>
<dbReference type="EnsemblPlants" id="OBART10G03690.1">
    <property type="protein sequence ID" value="OBART10G03690.1"/>
    <property type="gene ID" value="OBART10G03690"/>
</dbReference>
<dbReference type="HOGENOM" id="CLU_125184_0_0_1"/>
<name>A0A0D3HBL2_9ORYZ</name>
<accession>A0A0D3HBL2</accession>
<reference evidence="1" key="1">
    <citation type="journal article" date="2009" name="Rice">
        <title>De Novo Next Generation Sequencing of Plant Genomes.</title>
        <authorList>
            <person name="Rounsley S."/>
            <person name="Marri P.R."/>
            <person name="Yu Y."/>
            <person name="He R."/>
            <person name="Sisneros N."/>
            <person name="Goicoechea J.L."/>
            <person name="Lee S.J."/>
            <person name="Angelova A."/>
            <person name="Kudrna D."/>
            <person name="Luo M."/>
            <person name="Affourtit J."/>
            <person name="Desany B."/>
            <person name="Knight J."/>
            <person name="Niazi F."/>
            <person name="Egholm M."/>
            <person name="Wing R.A."/>
        </authorList>
    </citation>
    <scope>NUCLEOTIDE SEQUENCE [LARGE SCALE GENOMIC DNA]</scope>
    <source>
        <strain evidence="1">cv. IRGC 105608</strain>
    </source>
</reference>
<organism evidence="1">
    <name type="scientific">Oryza barthii</name>
    <dbReference type="NCBI Taxonomy" id="65489"/>
    <lineage>
        <taxon>Eukaryota</taxon>
        <taxon>Viridiplantae</taxon>
        <taxon>Streptophyta</taxon>
        <taxon>Embryophyta</taxon>
        <taxon>Tracheophyta</taxon>
        <taxon>Spermatophyta</taxon>
        <taxon>Magnoliopsida</taxon>
        <taxon>Liliopsida</taxon>
        <taxon>Poales</taxon>
        <taxon>Poaceae</taxon>
        <taxon>BOP clade</taxon>
        <taxon>Oryzoideae</taxon>
        <taxon>Oryzeae</taxon>
        <taxon>Oryzinae</taxon>
        <taxon>Oryza</taxon>
    </lineage>
</organism>
<evidence type="ECO:0000313" key="1">
    <source>
        <dbReference type="EnsemblPlants" id="OBART10G03690.1"/>
    </source>
</evidence>
<reference evidence="1" key="2">
    <citation type="submission" date="2015-03" db="UniProtKB">
        <authorList>
            <consortium name="EnsemblPlants"/>
        </authorList>
    </citation>
    <scope>IDENTIFICATION</scope>
</reference>
<dbReference type="Proteomes" id="UP000026960">
    <property type="component" value="Chromosome 10"/>
</dbReference>
<proteinExistence type="predicted"/>